<dbReference type="PROSITE" id="PS50102">
    <property type="entry name" value="RRM"/>
    <property type="match status" value="1"/>
</dbReference>
<keyword evidence="1 2" id="KW-0694">RNA-binding</keyword>
<dbReference type="SUPFAM" id="SSF54928">
    <property type="entry name" value="RNA-binding domain, RBD"/>
    <property type="match status" value="1"/>
</dbReference>
<evidence type="ECO:0000256" key="3">
    <source>
        <dbReference type="SAM" id="Coils"/>
    </source>
</evidence>
<feature type="region of interest" description="Disordered" evidence="4">
    <location>
        <begin position="292"/>
        <end position="320"/>
    </location>
</feature>
<dbReference type="EMBL" id="JAJSOF020000005">
    <property type="protein sequence ID" value="KAJ4447967.1"/>
    <property type="molecule type" value="Genomic_DNA"/>
</dbReference>
<reference evidence="6 7" key="1">
    <citation type="journal article" date="2022" name="Allergy">
        <title>Genome assembly and annotation of Periplaneta americana reveal a comprehensive cockroach allergen profile.</title>
        <authorList>
            <person name="Wang L."/>
            <person name="Xiong Q."/>
            <person name="Saelim N."/>
            <person name="Wang L."/>
            <person name="Nong W."/>
            <person name="Wan A.T."/>
            <person name="Shi M."/>
            <person name="Liu X."/>
            <person name="Cao Q."/>
            <person name="Hui J.H.L."/>
            <person name="Sookrung N."/>
            <person name="Leung T.F."/>
            <person name="Tungtrongchitr A."/>
            <person name="Tsui S.K.W."/>
        </authorList>
    </citation>
    <scope>NUCLEOTIDE SEQUENCE [LARGE SCALE GENOMIC DNA]</scope>
    <source>
        <strain evidence="6">PWHHKU_190912</strain>
    </source>
</reference>
<evidence type="ECO:0000259" key="5">
    <source>
        <dbReference type="PROSITE" id="PS50102"/>
    </source>
</evidence>
<evidence type="ECO:0000256" key="4">
    <source>
        <dbReference type="SAM" id="MobiDB-lite"/>
    </source>
</evidence>
<evidence type="ECO:0000256" key="1">
    <source>
        <dbReference type="ARBA" id="ARBA00022884"/>
    </source>
</evidence>
<dbReference type="InterPro" id="IPR000504">
    <property type="entry name" value="RRM_dom"/>
</dbReference>
<accession>A0ABQ8TPK9</accession>
<dbReference type="InterPro" id="IPR035979">
    <property type="entry name" value="RBD_domain_sf"/>
</dbReference>
<dbReference type="InterPro" id="IPR012677">
    <property type="entry name" value="Nucleotide-bd_a/b_plait_sf"/>
</dbReference>
<evidence type="ECO:0000313" key="6">
    <source>
        <dbReference type="EMBL" id="KAJ4447967.1"/>
    </source>
</evidence>
<dbReference type="PANTHER" id="PTHR48029">
    <property type="entry name" value="NUCLEOLAR PROTEIN 8"/>
    <property type="match status" value="1"/>
</dbReference>
<organism evidence="6 7">
    <name type="scientific">Periplaneta americana</name>
    <name type="common">American cockroach</name>
    <name type="synonym">Blatta americana</name>
    <dbReference type="NCBI Taxonomy" id="6978"/>
    <lineage>
        <taxon>Eukaryota</taxon>
        <taxon>Metazoa</taxon>
        <taxon>Ecdysozoa</taxon>
        <taxon>Arthropoda</taxon>
        <taxon>Hexapoda</taxon>
        <taxon>Insecta</taxon>
        <taxon>Pterygota</taxon>
        <taxon>Neoptera</taxon>
        <taxon>Polyneoptera</taxon>
        <taxon>Dictyoptera</taxon>
        <taxon>Blattodea</taxon>
        <taxon>Blattoidea</taxon>
        <taxon>Blattidae</taxon>
        <taxon>Blattinae</taxon>
        <taxon>Periplaneta</taxon>
    </lineage>
</organism>
<gene>
    <name evidence="6" type="ORF">ANN_09977</name>
</gene>
<feature type="domain" description="RRM" evidence="5">
    <location>
        <begin position="9"/>
        <end position="59"/>
    </location>
</feature>
<proteinExistence type="predicted"/>
<dbReference type="Pfam" id="PF00076">
    <property type="entry name" value="RRM_1"/>
    <property type="match status" value="1"/>
</dbReference>
<dbReference type="Gene3D" id="3.30.70.330">
    <property type="match status" value="1"/>
</dbReference>
<dbReference type="PANTHER" id="PTHR48029:SF1">
    <property type="entry name" value="NUCLEOLAR PROTEIN 8"/>
    <property type="match status" value="1"/>
</dbReference>
<keyword evidence="3" id="KW-0175">Coiled coil</keyword>
<dbReference type="SMART" id="SM00360">
    <property type="entry name" value="RRM"/>
    <property type="match status" value="1"/>
</dbReference>
<name>A0ABQ8TPK9_PERAM</name>
<feature type="region of interest" description="Disordered" evidence="4">
    <location>
        <begin position="579"/>
        <end position="608"/>
    </location>
</feature>
<protein>
    <recommendedName>
        <fullName evidence="5">RRM domain-containing protein</fullName>
    </recommendedName>
</protein>
<evidence type="ECO:0000256" key="2">
    <source>
        <dbReference type="PROSITE-ProRule" id="PRU00176"/>
    </source>
</evidence>
<sequence>MDIMKKDKKRIYVGNLPFDVSETDIIKRFRSFGNVQSVEVKHRPDSSAFAFLDLETDEENLNLCRLQYIVLLEKERKGTQSERQELGREQNKHDNFVTRKHKEVSSKETYRSAKDEKLRVIDSDGSSGAQVVYNGKLRMFGGTGNIFSDLEEVNHGKMCESEGAATDLLQRLEKFSNVWKDLPEKCDLIKIKTDKIEIENEKLGKLEITNKFEKLEKSLLAEEKRKKSVEERRKSFQKQKQTIKLALSSTDSGHKNKKIVFDSEDESNNTKKRVSFGEANFSLESEIVDESTHKPNLFEGSSSGEESEAENNFKIKPQFEGSKGQKVNLLELQSRFGNDSRFAMDERFYESDEENEEVHMETLNVDDERKRQFEILENILGHKIPVTEKKKEKIKHTPMIRYDPTNPDHAKFETKIEPNVKNRKVTDLSSDNEREKLHSETNKNDIQTTVSKETFYKVTDTLKETLKKRNENTEEFSLRKLFGNTGKEDGSEEEETYTTKHLSKPEWTTDPFRCESFESEQPIEQNQPQSQFSERFFFIKDDPCFQEGLDWIRGSQSKDESFDYAKHRRELKRLVRAKVKNNRRNNRPWRRKVGGQKMKKFNKRRKNN</sequence>
<keyword evidence="7" id="KW-1185">Reference proteome</keyword>
<evidence type="ECO:0000313" key="7">
    <source>
        <dbReference type="Proteomes" id="UP001148838"/>
    </source>
</evidence>
<feature type="coiled-coil region" evidence="3">
    <location>
        <begin position="212"/>
        <end position="239"/>
    </location>
</feature>
<feature type="region of interest" description="Disordered" evidence="4">
    <location>
        <begin position="483"/>
        <end position="509"/>
    </location>
</feature>
<dbReference type="Proteomes" id="UP001148838">
    <property type="component" value="Unassembled WGS sequence"/>
</dbReference>
<comment type="caution">
    <text evidence="6">The sequence shown here is derived from an EMBL/GenBank/DDBJ whole genome shotgun (WGS) entry which is preliminary data.</text>
</comment>